<organism evidence="1 2">
    <name type="scientific">Spirosoma profusum</name>
    <dbReference type="NCBI Taxonomy" id="2771354"/>
    <lineage>
        <taxon>Bacteria</taxon>
        <taxon>Pseudomonadati</taxon>
        <taxon>Bacteroidota</taxon>
        <taxon>Cytophagia</taxon>
        <taxon>Cytophagales</taxon>
        <taxon>Cytophagaceae</taxon>
        <taxon>Spirosoma</taxon>
    </lineage>
</organism>
<dbReference type="Proteomes" id="UP000598820">
    <property type="component" value="Unassembled WGS sequence"/>
</dbReference>
<evidence type="ECO:0000313" key="2">
    <source>
        <dbReference type="Proteomes" id="UP000598820"/>
    </source>
</evidence>
<reference evidence="1" key="1">
    <citation type="submission" date="2020-09" db="EMBL/GenBank/DDBJ databases">
        <authorList>
            <person name="Kim M.K."/>
        </authorList>
    </citation>
    <scope>NUCLEOTIDE SEQUENCE</scope>
    <source>
        <strain evidence="1">BT702</strain>
    </source>
</reference>
<accession>A0A926XTP8</accession>
<keyword evidence="2" id="KW-1185">Reference proteome</keyword>
<dbReference type="RefSeq" id="WP_190885027.1">
    <property type="nucleotide sequence ID" value="NZ_JACWZY010000001.1"/>
</dbReference>
<dbReference type="AlphaFoldDB" id="A0A926XTP8"/>
<dbReference type="EMBL" id="JACWZY010000001">
    <property type="protein sequence ID" value="MBD2699166.1"/>
    <property type="molecule type" value="Genomic_DNA"/>
</dbReference>
<gene>
    <name evidence="1" type="ORF">IC229_00860</name>
</gene>
<sequence length="220" mass="23800">MAFSPTYHATYRRWVIWLWLGLPLVTWAQQPADSLATKQTGVGVFGPAMGILADTLGVWGDVVLDSASVTGNGVLSLRGHSPNEPAMPQRIVAQRSEVQHLHLASSGKTVLLGDLRIGKSLTVEQGVFDVSAGKLEQSATCQIRLLRGARLSSQPTWTVQNTDPKTRLTNTEQLVGLNADEAISLFGFLDEPQQGLSYELTDYQLIEAENPAPPPKASVL</sequence>
<proteinExistence type="predicted"/>
<comment type="caution">
    <text evidence="1">The sequence shown here is derived from an EMBL/GenBank/DDBJ whole genome shotgun (WGS) entry which is preliminary data.</text>
</comment>
<evidence type="ECO:0000313" key="1">
    <source>
        <dbReference type="EMBL" id="MBD2699166.1"/>
    </source>
</evidence>
<name>A0A926XTP8_9BACT</name>
<protein>
    <submittedName>
        <fullName evidence="1">Uncharacterized protein</fullName>
    </submittedName>
</protein>